<evidence type="ECO:0000259" key="6">
    <source>
        <dbReference type="PROSITE" id="PS50173"/>
    </source>
</evidence>
<dbReference type="AlphaFoldDB" id="A0A240UJQ1"/>
<dbReference type="InterPro" id="IPR017961">
    <property type="entry name" value="DNA_pol_Y-fam_little_finger"/>
</dbReference>
<keyword evidence="2" id="KW-0227">DNA damage</keyword>
<dbReference type="KEGG" id="acip:CBP36_19465"/>
<evidence type="ECO:0000256" key="5">
    <source>
        <dbReference type="ARBA" id="ARBA00023236"/>
    </source>
</evidence>
<dbReference type="OrthoDB" id="9808813at2"/>
<comment type="similarity">
    <text evidence="1">Belongs to the DNA polymerase type-Y family.</text>
</comment>
<geneLocation type="plasmid" evidence="7 8">
    <name>pACP4.1</name>
</geneLocation>
<dbReference type="InterPro" id="IPR043128">
    <property type="entry name" value="Rev_trsase/Diguanyl_cyclase"/>
</dbReference>
<dbReference type="GO" id="GO:0006281">
    <property type="term" value="P:DNA repair"/>
    <property type="evidence" value="ECO:0007669"/>
    <property type="project" value="UniProtKB-KW"/>
</dbReference>
<evidence type="ECO:0000256" key="3">
    <source>
        <dbReference type="ARBA" id="ARBA00023199"/>
    </source>
</evidence>
<evidence type="ECO:0000256" key="1">
    <source>
        <dbReference type="ARBA" id="ARBA00010945"/>
    </source>
</evidence>
<reference evidence="7" key="1">
    <citation type="submission" date="2017-05" db="EMBL/GenBank/DDBJ databases">
        <title>Polyphasic characterization of four soil-derived phenanthrene-degrading Acidovorax strains and proposal of Acidovorax phenanthrenivorans sp. nov.</title>
        <authorList>
            <person name="Singleton D."/>
            <person name="Lee J."/>
            <person name="Dickey A.N."/>
            <person name="Stroud A."/>
            <person name="Scholl E.H."/>
            <person name="Wright F.A."/>
            <person name="Aitken M.D."/>
        </authorList>
    </citation>
    <scope>NUCLEOTIDE SEQUENCE</scope>
    <source>
        <strain evidence="7">P4</strain>
        <plasmid evidence="7">pACP4.1</plasmid>
    </source>
</reference>
<dbReference type="Pfam" id="PF13438">
    <property type="entry name" value="DUF4113"/>
    <property type="match status" value="1"/>
</dbReference>
<keyword evidence="5" id="KW-0742">SOS response</keyword>
<dbReference type="Gene3D" id="1.10.150.20">
    <property type="entry name" value="5' to 3' exonuclease, C-terminal subdomain"/>
    <property type="match status" value="1"/>
</dbReference>
<dbReference type="InterPro" id="IPR001126">
    <property type="entry name" value="UmuC"/>
</dbReference>
<evidence type="ECO:0000313" key="8">
    <source>
        <dbReference type="Proteomes" id="UP000194440"/>
    </source>
</evidence>
<evidence type="ECO:0000313" key="7">
    <source>
        <dbReference type="EMBL" id="ART61303.1"/>
    </source>
</evidence>
<dbReference type="Gene3D" id="3.30.70.270">
    <property type="match status" value="1"/>
</dbReference>
<dbReference type="InterPro" id="IPR036775">
    <property type="entry name" value="DNA_pol_Y-fam_lit_finger_sf"/>
</dbReference>
<evidence type="ECO:0000256" key="4">
    <source>
        <dbReference type="ARBA" id="ARBA00023204"/>
    </source>
</evidence>
<dbReference type="GO" id="GO:0005829">
    <property type="term" value="C:cytosol"/>
    <property type="evidence" value="ECO:0007669"/>
    <property type="project" value="TreeGrafter"/>
</dbReference>
<dbReference type="InterPro" id="IPR025188">
    <property type="entry name" value="DUF4113"/>
</dbReference>
<dbReference type="PANTHER" id="PTHR11076">
    <property type="entry name" value="DNA REPAIR POLYMERASE UMUC / TRANSFERASE FAMILY MEMBER"/>
    <property type="match status" value="1"/>
</dbReference>
<sequence>MFALVDANAFYVSCEKVFRPGLNGRPVVVLGNNDGCVIARSDEARKLGIKMGAPWFEIRHLEDEAGLVAMSPNFALYADMSDRVMSLVAGLGHRQMVYSIDEAFADLTGIRGDMTLRCRRIRERILKWTGIPCGVGIGSTMTLSKLANFIAKSAERKPGSYPEQHVQVCNLVALPAHEIDQLLARTEVGEIWGVGRRIGAQLQEAGVMTALDLKRLDAAAVKRRWSVVLERTVRELQGTPCIGFEEEVAAKKQIACTRSFGRPVTELSDLQQAVTEFSARVAEKLRRQNSHAGQVLCFIRTSPFRFQDPQYSRSIVVPLRRPSNDNAEIAGAALRGLRFIYRSGYQYAKAGVMLMDIGSADIFQFELPLGSPEDEHNGARGTLMAAIDELNLRYGRGTVQLASAGPQGRAKVWAMRQERMSQGYTTRWDELAVVRA</sequence>
<dbReference type="GO" id="GO:0003684">
    <property type="term" value="F:damaged DNA binding"/>
    <property type="evidence" value="ECO:0007669"/>
    <property type="project" value="InterPro"/>
</dbReference>
<dbReference type="GO" id="GO:0042276">
    <property type="term" value="P:error-prone translesion synthesis"/>
    <property type="evidence" value="ECO:0007669"/>
    <property type="project" value="TreeGrafter"/>
</dbReference>
<dbReference type="Pfam" id="PF00817">
    <property type="entry name" value="IMS"/>
    <property type="match status" value="1"/>
</dbReference>
<dbReference type="InterPro" id="IPR043502">
    <property type="entry name" value="DNA/RNA_pol_sf"/>
</dbReference>
<dbReference type="KEGG" id="acis:CBP35_19415"/>
<keyword evidence="7" id="KW-0614">Plasmid</keyword>
<gene>
    <name evidence="7" type="ORF">CBP36_19465</name>
</gene>
<dbReference type="NCBIfam" id="NF002955">
    <property type="entry name" value="PRK03609.1"/>
    <property type="match status" value="1"/>
</dbReference>
<dbReference type="RefSeq" id="WP_086929058.1">
    <property type="nucleotide sequence ID" value="NZ_CP021363.1"/>
</dbReference>
<dbReference type="Pfam" id="PF11799">
    <property type="entry name" value="IMS_C"/>
    <property type="match status" value="1"/>
</dbReference>
<protein>
    <submittedName>
        <fullName evidence="7">DNA polymerase V subunit UmuC</fullName>
    </submittedName>
</protein>
<dbReference type="PANTHER" id="PTHR11076:SF34">
    <property type="entry name" value="PROTEIN UMUC"/>
    <property type="match status" value="1"/>
</dbReference>
<keyword evidence="8" id="KW-1185">Reference proteome</keyword>
<dbReference type="Proteomes" id="UP000194440">
    <property type="component" value="Plasmid pACP4.1"/>
</dbReference>
<dbReference type="SUPFAM" id="SSF56672">
    <property type="entry name" value="DNA/RNA polymerases"/>
    <property type="match status" value="1"/>
</dbReference>
<dbReference type="EMBL" id="CP021367">
    <property type="protein sequence ID" value="ART61303.1"/>
    <property type="molecule type" value="Genomic_DNA"/>
</dbReference>
<dbReference type="Gene3D" id="3.30.1490.100">
    <property type="entry name" value="DNA polymerase, Y-family, little finger domain"/>
    <property type="match status" value="1"/>
</dbReference>
<evidence type="ECO:0000256" key="2">
    <source>
        <dbReference type="ARBA" id="ARBA00022763"/>
    </source>
</evidence>
<dbReference type="GO" id="GO:0009432">
    <property type="term" value="P:SOS response"/>
    <property type="evidence" value="ECO:0007669"/>
    <property type="project" value="UniProtKB-KW"/>
</dbReference>
<feature type="domain" description="UmuC" evidence="6">
    <location>
        <begin position="2"/>
        <end position="195"/>
    </location>
</feature>
<dbReference type="GO" id="GO:0003887">
    <property type="term" value="F:DNA-directed DNA polymerase activity"/>
    <property type="evidence" value="ECO:0007669"/>
    <property type="project" value="TreeGrafter"/>
</dbReference>
<dbReference type="CDD" id="cd01700">
    <property type="entry name" value="PolY_Pol_V_umuC"/>
    <property type="match status" value="1"/>
</dbReference>
<organism evidence="7 8">
    <name type="scientific">Acidovorax carolinensis</name>
    <dbReference type="NCBI Taxonomy" id="553814"/>
    <lineage>
        <taxon>Bacteria</taxon>
        <taxon>Pseudomonadati</taxon>
        <taxon>Pseudomonadota</taxon>
        <taxon>Betaproteobacteria</taxon>
        <taxon>Burkholderiales</taxon>
        <taxon>Comamonadaceae</taxon>
        <taxon>Acidovorax</taxon>
    </lineage>
</organism>
<name>A0A240UJQ1_9BURK</name>
<dbReference type="PROSITE" id="PS50173">
    <property type="entry name" value="UMUC"/>
    <property type="match status" value="1"/>
</dbReference>
<dbReference type="Gene3D" id="3.40.1170.60">
    <property type="match status" value="1"/>
</dbReference>
<keyword evidence="3" id="KW-0741">SOS mutagenesis</keyword>
<proteinExistence type="inferred from homology"/>
<keyword evidence="4" id="KW-0234">DNA repair</keyword>
<dbReference type="InterPro" id="IPR050116">
    <property type="entry name" value="DNA_polymerase-Y"/>
</dbReference>
<accession>A0A240UJQ1</accession>